<proteinExistence type="inferred from homology"/>
<dbReference type="GO" id="GO:0031640">
    <property type="term" value="P:killing of cells of another organism"/>
    <property type="evidence" value="ECO:0007669"/>
    <property type="project" value="UniProtKB-KW"/>
</dbReference>
<comment type="function">
    <text evidence="2">Involved in fatty acylation of protoxin at internal lysine residues, thereby converting it to the active toxin.</text>
</comment>
<dbReference type="EC" id="2.3.1.-" evidence="2"/>
<evidence type="ECO:0000256" key="2">
    <source>
        <dbReference type="RuleBase" id="RU368102"/>
    </source>
</evidence>
<keyword evidence="4" id="KW-1185">Reference proteome</keyword>
<organism evidence="3 4">
    <name type="scientific">Acuticoccus mangrovi</name>
    <dbReference type="NCBI Taxonomy" id="2796142"/>
    <lineage>
        <taxon>Bacteria</taxon>
        <taxon>Pseudomonadati</taxon>
        <taxon>Pseudomonadota</taxon>
        <taxon>Alphaproteobacteria</taxon>
        <taxon>Hyphomicrobiales</taxon>
        <taxon>Amorphaceae</taxon>
        <taxon>Acuticoccus</taxon>
    </lineage>
</organism>
<evidence type="ECO:0000256" key="1">
    <source>
        <dbReference type="ARBA" id="ARBA00005686"/>
    </source>
</evidence>
<name>A0A934INI9_9HYPH</name>
<dbReference type="Pfam" id="PF02794">
    <property type="entry name" value="HlyC"/>
    <property type="match status" value="1"/>
</dbReference>
<comment type="caution">
    <text evidence="3">The sequence shown here is derived from an EMBL/GenBank/DDBJ whole genome shotgun (WGS) entry which is preliminary data.</text>
</comment>
<gene>
    <name evidence="3" type="ORF">JCR33_07180</name>
</gene>
<reference evidence="3" key="1">
    <citation type="submission" date="2020-12" db="EMBL/GenBank/DDBJ databases">
        <title>Bacterial taxonomy.</title>
        <authorList>
            <person name="Pan X."/>
        </authorList>
    </citation>
    <scope>NUCLEOTIDE SEQUENCE</scope>
    <source>
        <strain evidence="3">B2012</strain>
    </source>
</reference>
<comment type="subcellular location">
    <subcellularLocation>
        <location evidence="2">Cytoplasm</location>
    </subcellularLocation>
</comment>
<keyword evidence="2" id="KW-0963">Cytoplasm</keyword>
<dbReference type="InterPro" id="IPR003996">
    <property type="entry name" value="RTX_toxin-activating_protC_bac"/>
</dbReference>
<comment type="similarity">
    <text evidence="1 2">Belongs to the RTX toxin acyltransferase family.</text>
</comment>
<keyword evidence="2" id="KW-0012">Acyltransferase</keyword>
<dbReference type="GO" id="GO:0009404">
    <property type="term" value="P:toxin metabolic process"/>
    <property type="evidence" value="ECO:0007669"/>
    <property type="project" value="UniProtKB-UniRule"/>
</dbReference>
<protein>
    <recommendedName>
        <fullName evidence="2">RTX toxin-activating lysine-acyltransferase</fullName>
        <ecNumber evidence="2">2.3.1.-</ecNumber>
    </recommendedName>
</protein>
<dbReference type="GO" id="GO:0005737">
    <property type="term" value="C:cytoplasm"/>
    <property type="evidence" value="ECO:0007669"/>
    <property type="project" value="UniProtKB-SubCell"/>
</dbReference>
<keyword evidence="2" id="KW-0808">Transferase</keyword>
<evidence type="ECO:0000313" key="3">
    <source>
        <dbReference type="EMBL" id="MBJ3775462.1"/>
    </source>
</evidence>
<dbReference type="EMBL" id="JAEKJA010000005">
    <property type="protein sequence ID" value="MBJ3775462.1"/>
    <property type="molecule type" value="Genomic_DNA"/>
</dbReference>
<dbReference type="AlphaFoldDB" id="A0A934INI9"/>
<evidence type="ECO:0000313" key="4">
    <source>
        <dbReference type="Proteomes" id="UP000609531"/>
    </source>
</evidence>
<dbReference type="GO" id="GO:0016746">
    <property type="term" value="F:acyltransferase activity"/>
    <property type="evidence" value="ECO:0007669"/>
    <property type="project" value="UniProtKB-UniRule"/>
</dbReference>
<dbReference type="Proteomes" id="UP000609531">
    <property type="component" value="Unassembled WGS sequence"/>
</dbReference>
<accession>A0A934INI9</accession>
<sequence>MEEATDRRIGGDTAAQTEAGAAQHYRVLGELVEIAMHSPVLSRMELRHMGEVFLRPLALDQLRRWHRGDRIVGVATWAWLNDETAAAMLRDGGVAPHAWQSGDQLWFIDVIAPYGDMRAISRDLRNHFRGSKGHSVRWNDDGTVKKIGLFHM</sequence>
<keyword evidence="2" id="KW-0204">Cytolysis</keyword>
<dbReference type="RefSeq" id="WP_198881358.1">
    <property type="nucleotide sequence ID" value="NZ_JAEKJA010000005.1"/>
</dbReference>